<evidence type="ECO:0000313" key="2">
    <source>
        <dbReference type="Proteomes" id="UP000553888"/>
    </source>
</evidence>
<reference evidence="1 2" key="1">
    <citation type="submission" date="2020-07" db="EMBL/GenBank/DDBJ databases">
        <title>Sequencing the genomes of 1000 actinobacteria strains.</title>
        <authorList>
            <person name="Klenk H.-P."/>
        </authorList>
    </citation>
    <scope>NUCLEOTIDE SEQUENCE [LARGE SCALE GENOMIC DNA]</scope>
    <source>
        <strain evidence="1 2">DSM 23141</strain>
    </source>
</reference>
<comment type="caution">
    <text evidence="1">The sequence shown here is derived from an EMBL/GenBank/DDBJ whole genome shotgun (WGS) entry which is preliminary data.</text>
</comment>
<accession>A0A852YRS7</accession>
<dbReference type="Proteomes" id="UP000553888">
    <property type="component" value="Unassembled WGS sequence"/>
</dbReference>
<sequence length="112" mass="11706">MTNGPNDIAMSWCNHRGQSSGVNVVVGGQGRGDAEGGGASAVTWQPADRLATVVSNGRLSSWIEHAGTWTRLRSAPVSAAVPADQLASWHLGFALRLDPGTITLDRVQVLTS</sequence>
<organism evidence="1 2">
    <name type="scientific">Schumannella luteola</name>
    <dbReference type="NCBI Taxonomy" id="472059"/>
    <lineage>
        <taxon>Bacteria</taxon>
        <taxon>Bacillati</taxon>
        <taxon>Actinomycetota</taxon>
        <taxon>Actinomycetes</taxon>
        <taxon>Micrococcales</taxon>
        <taxon>Microbacteriaceae</taxon>
        <taxon>Schumannella</taxon>
    </lineage>
</organism>
<keyword evidence="2" id="KW-1185">Reference proteome</keyword>
<dbReference type="EMBL" id="JACBZY010000001">
    <property type="protein sequence ID" value="NYG99955.1"/>
    <property type="molecule type" value="Genomic_DNA"/>
</dbReference>
<gene>
    <name evidence="1" type="ORF">BJ979_002581</name>
</gene>
<evidence type="ECO:0000313" key="1">
    <source>
        <dbReference type="EMBL" id="NYG99955.1"/>
    </source>
</evidence>
<proteinExistence type="predicted"/>
<dbReference type="RefSeq" id="WP_179568486.1">
    <property type="nucleotide sequence ID" value="NZ_JACBZY010000001.1"/>
</dbReference>
<protein>
    <submittedName>
        <fullName evidence="1">Uncharacterized protein</fullName>
    </submittedName>
</protein>
<dbReference type="AlphaFoldDB" id="A0A852YRS7"/>
<name>A0A852YRS7_9MICO</name>